<evidence type="ECO:0000313" key="3">
    <source>
        <dbReference type="EMBL" id="MFL9835006.1"/>
    </source>
</evidence>
<sequence>MHGINQYFNQPMMIEQNYLISVLSALLPGYKNNTFISQEKIDEKFSTKLSNEMSTFSDQGISRFPVVLNIIGPIIKYSDWWYTGTQTILNILKSLEMDERVSGVLFNIDSGGGMGDGTRELADFIFNMETPTIGYSNGLVCSAAEYIYAACKVKTLNPHASWIGSVGTYIPFANYDGIYEKLGAVFQDIYAPDSSLKNLPWREMVDNQNPALFEQMAKSFNDEFLYDIKRFYGDNLKDDGKVFKGDLYRPSEALAIGLVDELCSIEEAINKF</sequence>
<comment type="similarity">
    <text evidence="1">Belongs to the peptidase S49 family.</text>
</comment>
<dbReference type="Proteomes" id="UP001629058">
    <property type="component" value="Unassembled WGS sequence"/>
</dbReference>
<dbReference type="Pfam" id="PF01343">
    <property type="entry name" value="Peptidase_S49"/>
    <property type="match status" value="1"/>
</dbReference>
<dbReference type="PANTHER" id="PTHR42987">
    <property type="entry name" value="PEPTIDASE S49"/>
    <property type="match status" value="1"/>
</dbReference>
<evidence type="ECO:0000256" key="1">
    <source>
        <dbReference type="ARBA" id="ARBA00008683"/>
    </source>
</evidence>
<dbReference type="SUPFAM" id="SSF52096">
    <property type="entry name" value="ClpP/crotonase"/>
    <property type="match status" value="1"/>
</dbReference>
<dbReference type="InterPro" id="IPR002142">
    <property type="entry name" value="Peptidase_S49"/>
</dbReference>
<feature type="domain" description="Peptidase S49" evidence="2">
    <location>
        <begin position="130"/>
        <end position="271"/>
    </location>
</feature>
<dbReference type="PANTHER" id="PTHR42987:SF4">
    <property type="entry name" value="PROTEASE SOHB-RELATED"/>
    <property type="match status" value="1"/>
</dbReference>
<proteinExistence type="inferred from homology"/>
<dbReference type="Gene3D" id="3.90.226.10">
    <property type="entry name" value="2-enoyl-CoA Hydratase, Chain A, domain 1"/>
    <property type="match status" value="1"/>
</dbReference>
<evidence type="ECO:0000313" key="4">
    <source>
        <dbReference type="Proteomes" id="UP001629058"/>
    </source>
</evidence>
<protein>
    <submittedName>
        <fullName evidence="3">S49 family peptidase</fullName>
    </submittedName>
</protein>
<gene>
    <name evidence="3" type="ORF">ABS765_13330</name>
</gene>
<accession>A0ABW8Y6Q5</accession>
<keyword evidence="4" id="KW-1185">Reference proteome</keyword>
<comment type="caution">
    <text evidence="3">The sequence shown here is derived from an EMBL/GenBank/DDBJ whole genome shotgun (WGS) entry which is preliminary data.</text>
</comment>
<dbReference type="RefSeq" id="WP_408091333.1">
    <property type="nucleotide sequence ID" value="NZ_JBELPY010000009.1"/>
</dbReference>
<dbReference type="EMBL" id="JBELPY010000009">
    <property type="protein sequence ID" value="MFL9835006.1"/>
    <property type="molecule type" value="Genomic_DNA"/>
</dbReference>
<organism evidence="3 4">
    <name type="scientific">Chryseobacterium terrae</name>
    <dbReference type="NCBI Taxonomy" id="3163299"/>
    <lineage>
        <taxon>Bacteria</taxon>
        <taxon>Pseudomonadati</taxon>
        <taxon>Bacteroidota</taxon>
        <taxon>Flavobacteriia</taxon>
        <taxon>Flavobacteriales</taxon>
        <taxon>Weeksellaceae</taxon>
        <taxon>Chryseobacterium group</taxon>
        <taxon>Chryseobacterium</taxon>
    </lineage>
</organism>
<reference evidence="3 4" key="1">
    <citation type="submission" date="2024-06" db="EMBL/GenBank/DDBJ databases">
        <authorList>
            <person name="Kaempfer P."/>
            <person name="Viver T."/>
        </authorList>
    </citation>
    <scope>NUCLEOTIDE SEQUENCE [LARGE SCALE GENOMIC DNA]</scope>
    <source>
        <strain evidence="3 4">ST-37</strain>
    </source>
</reference>
<dbReference type="InterPro" id="IPR029045">
    <property type="entry name" value="ClpP/crotonase-like_dom_sf"/>
</dbReference>
<evidence type="ECO:0000259" key="2">
    <source>
        <dbReference type="Pfam" id="PF01343"/>
    </source>
</evidence>
<name>A0ABW8Y6Q5_9FLAO</name>